<dbReference type="AlphaFoldDB" id="A0A9P8C4X7"/>
<keyword evidence="8" id="KW-0539">Nucleus</keyword>
<feature type="region of interest" description="Disordered" evidence="9">
    <location>
        <begin position="22"/>
        <end position="45"/>
    </location>
</feature>
<keyword evidence="11" id="KW-1185">Reference proteome</keyword>
<accession>A0A9P8C4X7</accession>
<evidence type="ECO:0000256" key="8">
    <source>
        <dbReference type="ARBA" id="ARBA00023242"/>
    </source>
</evidence>
<evidence type="ECO:0000256" key="2">
    <source>
        <dbReference type="ARBA" id="ARBA00004496"/>
    </source>
</evidence>
<comment type="caution">
    <text evidence="10">The sequence shown here is derived from an EMBL/GenBank/DDBJ whole genome shotgun (WGS) entry which is preliminary data.</text>
</comment>
<gene>
    <name evidence="10" type="ORF">BJ875DRAFT_441707</name>
</gene>
<dbReference type="OrthoDB" id="5345625at2759"/>
<evidence type="ECO:0000256" key="7">
    <source>
        <dbReference type="ARBA" id="ARBA00023163"/>
    </source>
</evidence>
<name>A0A9P8C4X7_9HELO</name>
<keyword evidence="4" id="KW-0963">Cytoplasm</keyword>
<sequence length="355" mass="37977">MTSSAPTRRALGDVSVNMLVAPATNSKHVNNTHTSTSAKRARAEEGMALPKTSLENNQSAQSVANISSIGEKRSLEVAQNMDEGRKKLKRSLGQEGKLQAYAEMTQSYADRENHAKSTAIACKSMDGGEDRLSAASTSPASSFHSSIAALDDSQQTILTEPDLSPLPAPNVRAPAYISNRSTSSLTKSEREQKYAQMKLRLQLANYKVQTDQIDVPIANLELRSIPSSPRPPPADAGSRPSTSAGPTSWPPVPTSYVPKIQLQQPSTEKKKSSMPCIPSAPPPSFRTEALASPRTEDSPRDDFATPILPQQREGLLNPPLGSPEDAKLTGSAVNGSAASDLLLLRDQLEKTANRG</sequence>
<keyword evidence="6" id="KW-0805">Transcription regulation</keyword>
<proteinExistence type="inferred from homology"/>
<evidence type="ECO:0000256" key="9">
    <source>
        <dbReference type="SAM" id="MobiDB-lite"/>
    </source>
</evidence>
<dbReference type="Pfam" id="PF08528">
    <property type="entry name" value="Whi5"/>
    <property type="match status" value="1"/>
</dbReference>
<dbReference type="EMBL" id="MU251479">
    <property type="protein sequence ID" value="KAG9233984.1"/>
    <property type="molecule type" value="Genomic_DNA"/>
</dbReference>
<feature type="compositionally biased region" description="Basic and acidic residues" evidence="9">
    <location>
        <begin position="294"/>
        <end position="303"/>
    </location>
</feature>
<protein>
    <submittedName>
        <fullName evidence="10">Uncharacterized protein</fullName>
    </submittedName>
</protein>
<evidence type="ECO:0000313" key="11">
    <source>
        <dbReference type="Proteomes" id="UP000824998"/>
    </source>
</evidence>
<evidence type="ECO:0000313" key="10">
    <source>
        <dbReference type="EMBL" id="KAG9233984.1"/>
    </source>
</evidence>
<feature type="region of interest" description="Disordered" evidence="9">
    <location>
        <begin position="223"/>
        <end position="355"/>
    </location>
</feature>
<evidence type="ECO:0000256" key="3">
    <source>
        <dbReference type="ARBA" id="ARBA00006922"/>
    </source>
</evidence>
<keyword evidence="7" id="KW-0804">Transcription</keyword>
<evidence type="ECO:0000256" key="6">
    <source>
        <dbReference type="ARBA" id="ARBA00023015"/>
    </source>
</evidence>
<dbReference type="InterPro" id="IPR013734">
    <property type="entry name" value="TF_Nrm1/Whi5"/>
</dbReference>
<reference evidence="10" key="1">
    <citation type="journal article" date="2021" name="IMA Fungus">
        <title>Genomic characterization of three marine fungi, including Emericellopsis atlantica sp. nov. with signatures of a generalist lifestyle and marine biomass degradation.</title>
        <authorList>
            <person name="Hagestad O.C."/>
            <person name="Hou L."/>
            <person name="Andersen J.H."/>
            <person name="Hansen E.H."/>
            <person name="Altermark B."/>
            <person name="Li C."/>
            <person name="Kuhnert E."/>
            <person name="Cox R.J."/>
            <person name="Crous P.W."/>
            <person name="Spatafora J.W."/>
            <person name="Lail K."/>
            <person name="Amirebrahimi M."/>
            <person name="Lipzen A."/>
            <person name="Pangilinan J."/>
            <person name="Andreopoulos W."/>
            <person name="Hayes R.D."/>
            <person name="Ng V."/>
            <person name="Grigoriev I.V."/>
            <person name="Jackson S.A."/>
            <person name="Sutton T.D.S."/>
            <person name="Dobson A.D.W."/>
            <person name="Rama T."/>
        </authorList>
    </citation>
    <scope>NUCLEOTIDE SEQUENCE</scope>
    <source>
        <strain evidence="10">TRa018bII</strain>
    </source>
</reference>
<dbReference type="Proteomes" id="UP000824998">
    <property type="component" value="Unassembled WGS sequence"/>
</dbReference>
<evidence type="ECO:0000256" key="1">
    <source>
        <dbReference type="ARBA" id="ARBA00004123"/>
    </source>
</evidence>
<organism evidence="10 11">
    <name type="scientific">Amylocarpus encephaloides</name>
    <dbReference type="NCBI Taxonomy" id="45428"/>
    <lineage>
        <taxon>Eukaryota</taxon>
        <taxon>Fungi</taxon>
        <taxon>Dikarya</taxon>
        <taxon>Ascomycota</taxon>
        <taxon>Pezizomycotina</taxon>
        <taxon>Leotiomycetes</taxon>
        <taxon>Helotiales</taxon>
        <taxon>Helotiales incertae sedis</taxon>
        <taxon>Amylocarpus</taxon>
    </lineage>
</organism>
<feature type="compositionally biased region" description="Polar residues" evidence="9">
    <location>
        <begin position="23"/>
        <end position="38"/>
    </location>
</feature>
<evidence type="ECO:0000256" key="5">
    <source>
        <dbReference type="ARBA" id="ARBA00022491"/>
    </source>
</evidence>
<comment type="subcellular location">
    <subcellularLocation>
        <location evidence="2">Cytoplasm</location>
    </subcellularLocation>
    <subcellularLocation>
        <location evidence="1">Nucleus</location>
    </subcellularLocation>
</comment>
<evidence type="ECO:0000256" key="4">
    <source>
        <dbReference type="ARBA" id="ARBA00022490"/>
    </source>
</evidence>
<dbReference type="GO" id="GO:0005634">
    <property type="term" value="C:nucleus"/>
    <property type="evidence" value="ECO:0007669"/>
    <property type="project" value="UniProtKB-SubCell"/>
</dbReference>
<feature type="compositionally biased region" description="Basic and acidic residues" evidence="9">
    <location>
        <begin position="346"/>
        <end position="355"/>
    </location>
</feature>
<dbReference type="GO" id="GO:0005737">
    <property type="term" value="C:cytoplasm"/>
    <property type="evidence" value="ECO:0007669"/>
    <property type="project" value="UniProtKB-SubCell"/>
</dbReference>
<comment type="similarity">
    <text evidence="3">Belongs to the WHI5/NRM1 family.</text>
</comment>
<keyword evidence="5" id="KW-0678">Repressor</keyword>